<reference evidence="1" key="1">
    <citation type="submission" date="2020-06" db="EMBL/GenBank/DDBJ databases">
        <title>Unique genomic features of the anaerobic methanotrophic archaea.</title>
        <authorList>
            <person name="Chadwick G.L."/>
            <person name="Skennerton C.T."/>
            <person name="Laso-Perez R."/>
            <person name="Leu A.O."/>
            <person name="Speth D.R."/>
            <person name="Yu H."/>
            <person name="Morgan-Lang C."/>
            <person name="Hatzenpichler R."/>
            <person name="Goudeau D."/>
            <person name="Malmstrom R."/>
            <person name="Brazelton W.J."/>
            <person name="Woyke T."/>
            <person name="Hallam S.J."/>
            <person name="Tyson G.W."/>
            <person name="Wegener G."/>
            <person name="Boetius A."/>
            <person name="Orphan V."/>
        </authorList>
    </citation>
    <scope>NUCLEOTIDE SEQUENCE</scope>
</reference>
<protein>
    <submittedName>
        <fullName evidence="1">Uncharacterized protein</fullName>
    </submittedName>
</protein>
<dbReference type="AlphaFoldDB" id="A0A7G9YMY4"/>
<proteinExistence type="predicted"/>
<gene>
    <name evidence="1" type="ORF">ICHGDBFH_00023</name>
</gene>
<accession>A0A7G9YMY4</accession>
<organism evidence="1">
    <name type="scientific">Candidatus Methanogaster sp. ANME-2c ERB4</name>
    <dbReference type="NCBI Taxonomy" id="2759911"/>
    <lineage>
        <taxon>Archaea</taxon>
        <taxon>Methanobacteriati</taxon>
        <taxon>Methanobacteriota</taxon>
        <taxon>Stenosarchaea group</taxon>
        <taxon>Methanomicrobia</taxon>
        <taxon>Methanosarcinales</taxon>
        <taxon>ANME-2 cluster</taxon>
        <taxon>Candidatus Methanogasteraceae</taxon>
        <taxon>Candidatus Methanogaster</taxon>
    </lineage>
</organism>
<dbReference type="EMBL" id="MT631378">
    <property type="protein sequence ID" value="QNO49368.1"/>
    <property type="molecule type" value="Genomic_DNA"/>
</dbReference>
<sequence length="122" mass="14454">MQVAKRFLQALLSGQLKCIDHDRKLPTKKEKNQSDYIDNFRLKWKSQYDNRDQPSYDYKPRYKSCFETAEGEDARLSNFQPFLKFCIAVHNSTDNPRIVFVKEWKSQMFRTGKIPTAPLNNT</sequence>
<evidence type="ECO:0000313" key="1">
    <source>
        <dbReference type="EMBL" id="QNO49368.1"/>
    </source>
</evidence>
<name>A0A7G9YMY4_9EURY</name>